<dbReference type="Pfam" id="PF04681">
    <property type="entry name" value="Bys1"/>
    <property type="match status" value="1"/>
</dbReference>
<keyword evidence="1" id="KW-0732">Signal</keyword>
<dbReference type="PANTHER" id="PTHR36195:SF4">
    <property type="entry name" value="DOMAIN PROTEIN, PUTATIVE (AFU_ORTHOLOGUE AFUA_5G01990)-RELATED"/>
    <property type="match status" value="1"/>
</dbReference>
<reference evidence="2 3" key="1">
    <citation type="journal article" date="2018" name="Mol. Ecol.">
        <title>The obligate alkalophilic soda-lake fungus Sodiomyces alkalinus has shifted to a protein diet.</title>
        <authorList>
            <person name="Grum-Grzhimaylo A.A."/>
            <person name="Falkoski D.L."/>
            <person name="van den Heuvel J."/>
            <person name="Valero-Jimenez C.A."/>
            <person name="Min B."/>
            <person name="Choi I.G."/>
            <person name="Lipzen A."/>
            <person name="Daum C.G."/>
            <person name="Aanen D.K."/>
            <person name="Tsang A."/>
            <person name="Henrissat B."/>
            <person name="Bilanenko E.N."/>
            <person name="de Vries R.P."/>
            <person name="van Kan J.A.L."/>
            <person name="Grigoriev I.V."/>
            <person name="Debets A.J.M."/>
        </authorList>
    </citation>
    <scope>NUCLEOTIDE SEQUENCE [LARGE SCALE GENOMIC DNA]</scope>
    <source>
        <strain evidence="2 3">F11</strain>
    </source>
</reference>
<gene>
    <name evidence="2" type="ORF">SODALDRAFT_188305</name>
</gene>
<dbReference type="GeneID" id="39575592"/>
<evidence type="ECO:0000256" key="1">
    <source>
        <dbReference type="SAM" id="SignalP"/>
    </source>
</evidence>
<evidence type="ECO:0008006" key="4">
    <source>
        <dbReference type="Google" id="ProtNLM"/>
    </source>
</evidence>
<dbReference type="EMBL" id="ML119057">
    <property type="protein sequence ID" value="ROT37108.1"/>
    <property type="molecule type" value="Genomic_DNA"/>
</dbReference>
<evidence type="ECO:0000313" key="2">
    <source>
        <dbReference type="EMBL" id="ROT37108.1"/>
    </source>
</evidence>
<keyword evidence="3" id="KW-1185">Reference proteome</keyword>
<dbReference type="OrthoDB" id="3682664at2759"/>
<protein>
    <recommendedName>
        <fullName evidence="4">Bys1 family protein</fullName>
    </recommendedName>
</protein>
<accession>A0A3N2PRK0</accession>
<dbReference type="AlphaFoldDB" id="A0A3N2PRK0"/>
<sequence>MLFKSLIAALAIATPLVTATGNATVINECDFEVTLWSVGSQINGPHQLEAEGGSYSEKFVVDALTGGKALKVTRNRDGLYTGEPQTIYAYSLDGDNVWYDLSNVFGDAFAGNKLVVQSANEDCGAIVWEDGTAPAGSQVKVCTASEDVTFTLCA</sequence>
<dbReference type="RefSeq" id="XP_028464914.1">
    <property type="nucleotide sequence ID" value="XM_028607114.1"/>
</dbReference>
<dbReference type="InterPro" id="IPR006771">
    <property type="entry name" value="CetA-like"/>
</dbReference>
<organism evidence="2 3">
    <name type="scientific">Sodiomyces alkalinus (strain CBS 110278 / VKM F-3762 / F11)</name>
    <name type="common">Alkaliphilic filamentous fungus</name>
    <dbReference type="NCBI Taxonomy" id="1314773"/>
    <lineage>
        <taxon>Eukaryota</taxon>
        <taxon>Fungi</taxon>
        <taxon>Dikarya</taxon>
        <taxon>Ascomycota</taxon>
        <taxon>Pezizomycotina</taxon>
        <taxon>Sordariomycetes</taxon>
        <taxon>Hypocreomycetidae</taxon>
        <taxon>Glomerellales</taxon>
        <taxon>Plectosphaerellaceae</taxon>
        <taxon>Sodiomyces</taxon>
    </lineage>
</organism>
<dbReference type="PANTHER" id="PTHR36195">
    <property type="entry name" value="DOMAIN PROTEIN, PUTATIVE (AFU_ORTHOLOGUE AFUA_5G01990)-RELATED-RELATED"/>
    <property type="match status" value="1"/>
</dbReference>
<proteinExistence type="predicted"/>
<dbReference type="Proteomes" id="UP000272025">
    <property type="component" value="Unassembled WGS sequence"/>
</dbReference>
<feature type="chain" id="PRO_5018066969" description="Bys1 family protein" evidence="1">
    <location>
        <begin position="20"/>
        <end position="154"/>
    </location>
</feature>
<feature type="signal peptide" evidence="1">
    <location>
        <begin position="1"/>
        <end position="19"/>
    </location>
</feature>
<dbReference type="STRING" id="1314773.A0A3N2PRK0"/>
<evidence type="ECO:0000313" key="3">
    <source>
        <dbReference type="Proteomes" id="UP000272025"/>
    </source>
</evidence>
<name>A0A3N2PRK0_SODAK</name>